<dbReference type="AlphaFoldDB" id="A0A8H7DAG6"/>
<comment type="caution">
    <text evidence="1">The sequence shown here is derived from an EMBL/GenBank/DDBJ whole genome shotgun (WGS) entry which is preliminary data.</text>
</comment>
<dbReference type="Proteomes" id="UP000620124">
    <property type="component" value="Unassembled WGS sequence"/>
</dbReference>
<evidence type="ECO:0000313" key="1">
    <source>
        <dbReference type="EMBL" id="KAF7364616.1"/>
    </source>
</evidence>
<name>A0A8H7DAG6_9AGAR</name>
<proteinExistence type="predicted"/>
<accession>A0A8H7DAG6</accession>
<keyword evidence="2" id="KW-1185">Reference proteome</keyword>
<gene>
    <name evidence="1" type="ORF">MVEN_00330800</name>
</gene>
<dbReference type="EMBL" id="JACAZI010000003">
    <property type="protein sequence ID" value="KAF7364616.1"/>
    <property type="molecule type" value="Genomic_DNA"/>
</dbReference>
<protein>
    <submittedName>
        <fullName evidence="1">Uncharacterized protein</fullName>
    </submittedName>
</protein>
<dbReference type="OrthoDB" id="2269034at2759"/>
<organism evidence="1 2">
    <name type="scientific">Mycena venus</name>
    <dbReference type="NCBI Taxonomy" id="2733690"/>
    <lineage>
        <taxon>Eukaryota</taxon>
        <taxon>Fungi</taxon>
        <taxon>Dikarya</taxon>
        <taxon>Basidiomycota</taxon>
        <taxon>Agaricomycotina</taxon>
        <taxon>Agaricomycetes</taxon>
        <taxon>Agaricomycetidae</taxon>
        <taxon>Agaricales</taxon>
        <taxon>Marasmiineae</taxon>
        <taxon>Mycenaceae</taxon>
        <taxon>Mycena</taxon>
    </lineage>
</organism>
<sequence length="227" mass="25378">MLSQCSDLLLHLAHKALIPDYATHSTFKNPHLTLNCLESLETNFIGSSIVPHLTLPRLQTLTLSGRLAPAVESFRALLSRSHFSLQTLSLDTENATVKPETFVLFFELFPAVTALRLVVRTSALREFVMALFSPNTLLAMHTLTVSIERMREDYDALLDVLRARRANGTLKSFVLTVDADRDVRAGSIAFPKTAMAQFRDLAQGGLQVRLQLVGNPWPRVFLDTFKE</sequence>
<evidence type="ECO:0000313" key="2">
    <source>
        <dbReference type="Proteomes" id="UP000620124"/>
    </source>
</evidence>
<reference evidence="1" key="1">
    <citation type="submission" date="2020-05" db="EMBL/GenBank/DDBJ databases">
        <title>Mycena genomes resolve the evolution of fungal bioluminescence.</title>
        <authorList>
            <person name="Tsai I.J."/>
        </authorList>
    </citation>
    <scope>NUCLEOTIDE SEQUENCE</scope>
    <source>
        <strain evidence="1">CCC161011</strain>
    </source>
</reference>